<proteinExistence type="predicted"/>
<gene>
    <name evidence="1" type="ORF">HPB50_017751</name>
</gene>
<accession>A0ACB7SWR0</accession>
<keyword evidence="2" id="KW-1185">Reference proteome</keyword>
<organism evidence="1 2">
    <name type="scientific">Hyalomma asiaticum</name>
    <name type="common">Tick</name>
    <dbReference type="NCBI Taxonomy" id="266040"/>
    <lineage>
        <taxon>Eukaryota</taxon>
        <taxon>Metazoa</taxon>
        <taxon>Ecdysozoa</taxon>
        <taxon>Arthropoda</taxon>
        <taxon>Chelicerata</taxon>
        <taxon>Arachnida</taxon>
        <taxon>Acari</taxon>
        <taxon>Parasitiformes</taxon>
        <taxon>Ixodida</taxon>
        <taxon>Ixodoidea</taxon>
        <taxon>Ixodidae</taxon>
        <taxon>Hyalomminae</taxon>
        <taxon>Hyalomma</taxon>
    </lineage>
</organism>
<evidence type="ECO:0000313" key="2">
    <source>
        <dbReference type="Proteomes" id="UP000821845"/>
    </source>
</evidence>
<comment type="caution">
    <text evidence="1">The sequence shown here is derived from an EMBL/GenBank/DDBJ whole genome shotgun (WGS) entry which is preliminary data.</text>
</comment>
<reference evidence="1" key="1">
    <citation type="submission" date="2020-05" db="EMBL/GenBank/DDBJ databases">
        <title>Large-scale comparative analyses of tick genomes elucidate their genetic diversity and vector capacities.</title>
        <authorList>
            <person name="Jia N."/>
            <person name="Wang J."/>
            <person name="Shi W."/>
            <person name="Du L."/>
            <person name="Sun Y."/>
            <person name="Zhan W."/>
            <person name="Jiang J."/>
            <person name="Wang Q."/>
            <person name="Zhang B."/>
            <person name="Ji P."/>
            <person name="Sakyi L.B."/>
            <person name="Cui X."/>
            <person name="Yuan T."/>
            <person name="Jiang B."/>
            <person name="Yang W."/>
            <person name="Lam T.T.-Y."/>
            <person name="Chang Q."/>
            <person name="Ding S."/>
            <person name="Wang X."/>
            <person name="Zhu J."/>
            <person name="Ruan X."/>
            <person name="Zhao L."/>
            <person name="Wei J."/>
            <person name="Que T."/>
            <person name="Du C."/>
            <person name="Cheng J."/>
            <person name="Dai P."/>
            <person name="Han X."/>
            <person name="Huang E."/>
            <person name="Gao Y."/>
            <person name="Liu J."/>
            <person name="Shao H."/>
            <person name="Ye R."/>
            <person name="Li L."/>
            <person name="Wei W."/>
            <person name="Wang X."/>
            <person name="Wang C."/>
            <person name="Yang T."/>
            <person name="Huo Q."/>
            <person name="Li W."/>
            <person name="Guo W."/>
            <person name="Chen H."/>
            <person name="Zhou L."/>
            <person name="Ni X."/>
            <person name="Tian J."/>
            <person name="Zhou Y."/>
            <person name="Sheng Y."/>
            <person name="Liu T."/>
            <person name="Pan Y."/>
            <person name="Xia L."/>
            <person name="Li J."/>
            <person name="Zhao F."/>
            <person name="Cao W."/>
        </authorList>
    </citation>
    <scope>NUCLEOTIDE SEQUENCE</scope>
    <source>
        <strain evidence="1">Hyas-2018</strain>
    </source>
</reference>
<sequence length="115" mass="12742">MGPFPRSRHGDKFLILAMVYLTKWLEVRAVSNSAATHVMTSINECLIYRHGTPKLLISDRGTAFTSRDFEKFLCKHGIRHAAASPQHPQTNGLVEGTKGTIKGVISSYIFSTHDA</sequence>
<dbReference type="EMBL" id="CM023482">
    <property type="protein sequence ID" value="KAH6939391.1"/>
    <property type="molecule type" value="Genomic_DNA"/>
</dbReference>
<evidence type="ECO:0000313" key="1">
    <source>
        <dbReference type="EMBL" id="KAH6939391.1"/>
    </source>
</evidence>
<dbReference type="Proteomes" id="UP000821845">
    <property type="component" value="Chromosome 2"/>
</dbReference>
<protein>
    <submittedName>
        <fullName evidence="1">Uncharacterized protein</fullName>
    </submittedName>
</protein>
<name>A0ACB7SWR0_HYAAI</name>